<gene>
    <name evidence="1" type="ORF">FOMPIDRAFT_1096747</name>
</gene>
<protein>
    <recommendedName>
        <fullName evidence="3">Reverse transcriptase domain-containing protein</fullName>
    </recommendedName>
</protein>
<feature type="non-terminal residue" evidence="1">
    <location>
        <position position="246"/>
    </location>
</feature>
<dbReference type="eggNOG" id="ENOG502SCY7">
    <property type="taxonomic scope" value="Eukaryota"/>
</dbReference>
<dbReference type="HOGENOM" id="CLU_077575_1_0_1"/>
<dbReference type="Proteomes" id="UP000015241">
    <property type="component" value="Unassembled WGS sequence"/>
</dbReference>
<dbReference type="InParanoid" id="S8F9Z0"/>
<proteinExistence type="predicted"/>
<keyword evidence="2" id="KW-1185">Reference proteome</keyword>
<name>S8F9Z0_FOMSC</name>
<evidence type="ECO:0000313" key="2">
    <source>
        <dbReference type="Proteomes" id="UP000015241"/>
    </source>
</evidence>
<evidence type="ECO:0008006" key="3">
    <source>
        <dbReference type="Google" id="ProtNLM"/>
    </source>
</evidence>
<organism evidence="1 2">
    <name type="scientific">Fomitopsis schrenkii</name>
    <name type="common">Brown rot fungus</name>
    <dbReference type="NCBI Taxonomy" id="2126942"/>
    <lineage>
        <taxon>Eukaryota</taxon>
        <taxon>Fungi</taxon>
        <taxon>Dikarya</taxon>
        <taxon>Basidiomycota</taxon>
        <taxon>Agaricomycotina</taxon>
        <taxon>Agaricomycetes</taxon>
        <taxon>Polyporales</taxon>
        <taxon>Fomitopsis</taxon>
    </lineage>
</organism>
<dbReference type="EMBL" id="KE504165">
    <property type="protein sequence ID" value="EPS98430.1"/>
    <property type="molecule type" value="Genomic_DNA"/>
</dbReference>
<dbReference type="AlphaFoldDB" id="S8F9Z0"/>
<sequence>LSCLLFDIAIEPLACALRTSELKGFTIPGVAERLITTLFADDTSTFLSEHDSWSDLWKILHKWCKAARAKFNDGKTEVIPIGLPEYREWVRESRQINKRTTEDKIPEGVKIAKEGEAVRLLGAWIGNGVDQAAVWAPALQKTRDFVTRWKKCRPSLKGKVNIVRMGPGGITQYLAMVQGMPKSAEREVEKIIKEFLWDGQRVPAVSMETLRLPVEEGGLGLLDVGARNDAIEIMWMKGYLQLDDKR</sequence>
<accession>S8F9Z0</accession>
<evidence type="ECO:0000313" key="1">
    <source>
        <dbReference type="EMBL" id="EPS98430.1"/>
    </source>
</evidence>
<feature type="non-terminal residue" evidence="1">
    <location>
        <position position="1"/>
    </location>
</feature>
<reference evidence="1 2" key="1">
    <citation type="journal article" date="2012" name="Science">
        <title>The Paleozoic origin of enzymatic lignin decomposition reconstructed from 31 fungal genomes.</title>
        <authorList>
            <person name="Floudas D."/>
            <person name="Binder M."/>
            <person name="Riley R."/>
            <person name="Barry K."/>
            <person name="Blanchette R.A."/>
            <person name="Henrissat B."/>
            <person name="Martinez A.T."/>
            <person name="Otillar R."/>
            <person name="Spatafora J.W."/>
            <person name="Yadav J.S."/>
            <person name="Aerts A."/>
            <person name="Benoit I."/>
            <person name="Boyd A."/>
            <person name="Carlson A."/>
            <person name="Copeland A."/>
            <person name="Coutinho P.M."/>
            <person name="de Vries R.P."/>
            <person name="Ferreira P."/>
            <person name="Findley K."/>
            <person name="Foster B."/>
            <person name="Gaskell J."/>
            <person name="Glotzer D."/>
            <person name="Gorecki P."/>
            <person name="Heitman J."/>
            <person name="Hesse C."/>
            <person name="Hori C."/>
            <person name="Igarashi K."/>
            <person name="Jurgens J.A."/>
            <person name="Kallen N."/>
            <person name="Kersten P."/>
            <person name="Kohler A."/>
            <person name="Kuees U."/>
            <person name="Kumar T.K.A."/>
            <person name="Kuo A."/>
            <person name="LaButti K."/>
            <person name="Larrondo L.F."/>
            <person name="Lindquist E."/>
            <person name="Ling A."/>
            <person name="Lombard V."/>
            <person name="Lucas S."/>
            <person name="Lundell T."/>
            <person name="Martin R."/>
            <person name="McLaughlin D.J."/>
            <person name="Morgenstern I."/>
            <person name="Morin E."/>
            <person name="Murat C."/>
            <person name="Nagy L.G."/>
            <person name="Nolan M."/>
            <person name="Ohm R.A."/>
            <person name="Patyshakuliyeva A."/>
            <person name="Rokas A."/>
            <person name="Ruiz-Duenas F.J."/>
            <person name="Sabat G."/>
            <person name="Salamov A."/>
            <person name="Samejima M."/>
            <person name="Schmutz J."/>
            <person name="Slot J.C."/>
            <person name="St John F."/>
            <person name="Stenlid J."/>
            <person name="Sun H."/>
            <person name="Sun S."/>
            <person name="Syed K."/>
            <person name="Tsang A."/>
            <person name="Wiebenga A."/>
            <person name="Young D."/>
            <person name="Pisabarro A."/>
            <person name="Eastwood D.C."/>
            <person name="Martin F."/>
            <person name="Cullen D."/>
            <person name="Grigoriev I.V."/>
            <person name="Hibbett D.S."/>
        </authorList>
    </citation>
    <scope>NUCLEOTIDE SEQUENCE</scope>
    <source>
        <strain evidence="2">FP-58527</strain>
    </source>
</reference>
<dbReference type="OrthoDB" id="2205812at2759"/>